<organism evidence="2">
    <name type="scientific">uncultured marine group II/III euryarchaeote AD1000_88_D12</name>
    <dbReference type="NCBI Taxonomy" id="1457821"/>
    <lineage>
        <taxon>Archaea</taxon>
        <taxon>Methanobacteriati</taxon>
        <taxon>Methanobacteriota</taxon>
        <taxon>environmental samples</taxon>
    </lineage>
</organism>
<keyword evidence="1" id="KW-0472">Membrane</keyword>
<dbReference type="EMBL" id="KF900492">
    <property type="protein sequence ID" value="AIE96917.1"/>
    <property type="molecule type" value="Genomic_DNA"/>
</dbReference>
<protein>
    <submittedName>
        <fullName evidence="2">Putative membrane protein</fullName>
    </submittedName>
</protein>
<keyword evidence="1" id="KW-0812">Transmembrane</keyword>
<dbReference type="InterPro" id="IPR019206">
    <property type="entry name" value="DUF2085_TM"/>
</dbReference>
<proteinExistence type="predicted"/>
<accession>A0A075G572</accession>
<evidence type="ECO:0000313" key="2">
    <source>
        <dbReference type="EMBL" id="AIE96917.1"/>
    </source>
</evidence>
<dbReference type="Pfam" id="PF09858">
    <property type="entry name" value="DUF2085"/>
    <property type="match status" value="1"/>
</dbReference>
<feature type="transmembrane region" description="Helical" evidence="1">
    <location>
        <begin position="26"/>
        <end position="44"/>
    </location>
</feature>
<name>A0A075G572_9EURY</name>
<evidence type="ECO:0000256" key="1">
    <source>
        <dbReference type="SAM" id="Phobius"/>
    </source>
</evidence>
<feature type="transmembrane region" description="Helical" evidence="1">
    <location>
        <begin position="211"/>
        <end position="232"/>
    </location>
</feature>
<keyword evidence="1" id="KW-1133">Transmembrane helix</keyword>
<sequence>MTESETPLLKNGRPDRIRESTVGRNLAAIAGVYLILVFLIPLALPTDTIPDLSARANRMDYATYDGTWSWGNGNNGEDGEMGHNQFENGGLFAWMELNPIAATVYAIGDLNCHQKFERSWEINGNQLAVCTRDIGILFGFVACSLLWQRRGLNRWTIRDTFLSIFSDDLIEEFYYEDRRMLVMTGILAIGLGPMAIDGFTQLLSSYESTNLLRIITGVPAGFVGAWIFSAMFSARPHEFEDSDSVRLPANAILRMIEEEEE</sequence>
<feature type="transmembrane region" description="Helical" evidence="1">
    <location>
        <begin position="180"/>
        <end position="199"/>
    </location>
</feature>
<dbReference type="AlphaFoldDB" id="A0A075G572"/>
<reference evidence="2" key="1">
    <citation type="journal article" date="2014" name="Genome Biol. Evol.">
        <title>Pangenome evidence for extensive interdomain horizontal transfer affecting lineage core and shell genes in uncultured planktonic thaumarchaeota and euryarchaeota.</title>
        <authorList>
            <person name="Deschamps P."/>
            <person name="Zivanovic Y."/>
            <person name="Moreira D."/>
            <person name="Rodriguez-Valera F."/>
            <person name="Lopez-Garcia P."/>
        </authorList>
    </citation>
    <scope>NUCLEOTIDE SEQUENCE</scope>
</reference>